<evidence type="ECO:0000313" key="4">
    <source>
        <dbReference type="Proteomes" id="UP000443353"/>
    </source>
</evidence>
<organism evidence="3 4">
    <name type="scientific">Massilia cellulosiltytica</name>
    <dbReference type="NCBI Taxonomy" id="2683234"/>
    <lineage>
        <taxon>Bacteria</taxon>
        <taxon>Pseudomonadati</taxon>
        <taxon>Pseudomonadota</taxon>
        <taxon>Betaproteobacteria</taxon>
        <taxon>Burkholderiales</taxon>
        <taxon>Oxalobacteraceae</taxon>
        <taxon>Telluria group</taxon>
        <taxon>Massilia</taxon>
    </lineage>
</organism>
<dbReference type="InterPro" id="IPR001509">
    <property type="entry name" value="Epimerase_deHydtase"/>
</dbReference>
<protein>
    <submittedName>
        <fullName evidence="3">NAD(P)H-binding protein</fullName>
    </submittedName>
</protein>
<sequence length="351" mass="37240">MNGNDTVLVLGAGGGIGGEVARQLARAGWRVRGMKRGLAAAAPDADGVAWIGGDAMSAADVARAAQGCAVIVHAVNPPGYRDWDRLVLPMLDNTIAAAAANGALVVLPGTVYNYGADAFPVVAEDAPQHPATRKGALRVRMEAALQAYADRGGRALIVRAGDFFGPRAGNNWFAQGLVKPGKPVRRIANPAAPGVGHQWAYLPDVAAAMVALIGRRNALEPFARFHMNGHWDPDGTAMCAAIARIVGRRGGRATVATFPWWLVRLATPFNETLRELWEMRYLWRQPVRLENTRLAEMLGAEPHTPLDVAVERTLEGLGCLPPNRPAAALSRTSGTRPPAPAGSDRARGSSR</sequence>
<evidence type="ECO:0000313" key="3">
    <source>
        <dbReference type="EMBL" id="MVW63710.1"/>
    </source>
</evidence>
<dbReference type="Pfam" id="PF01370">
    <property type="entry name" value="Epimerase"/>
    <property type="match status" value="1"/>
</dbReference>
<reference evidence="3 4" key="1">
    <citation type="submission" date="2019-12" db="EMBL/GenBank/DDBJ databases">
        <authorList>
            <person name="Li C."/>
            <person name="Zhao J."/>
        </authorList>
    </citation>
    <scope>NUCLEOTIDE SEQUENCE [LARGE SCALE GENOMIC DNA]</scope>
    <source>
        <strain evidence="3 4">NEAU-DD11</strain>
    </source>
</reference>
<proteinExistence type="predicted"/>
<evidence type="ECO:0000259" key="2">
    <source>
        <dbReference type="Pfam" id="PF01370"/>
    </source>
</evidence>
<evidence type="ECO:0000256" key="1">
    <source>
        <dbReference type="SAM" id="MobiDB-lite"/>
    </source>
</evidence>
<feature type="domain" description="NAD-dependent epimerase/dehydratase" evidence="2">
    <location>
        <begin position="7"/>
        <end position="217"/>
    </location>
</feature>
<dbReference type="GO" id="GO:0004029">
    <property type="term" value="F:aldehyde dehydrogenase (NAD+) activity"/>
    <property type="evidence" value="ECO:0007669"/>
    <property type="project" value="TreeGrafter"/>
</dbReference>
<feature type="region of interest" description="Disordered" evidence="1">
    <location>
        <begin position="319"/>
        <end position="351"/>
    </location>
</feature>
<name>A0A7X3KAT0_9BURK</name>
<dbReference type="InterPro" id="IPR051783">
    <property type="entry name" value="NAD(P)-dependent_oxidoreduct"/>
</dbReference>
<comment type="caution">
    <text evidence="3">The sequence shown here is derived from an EMBL/GenBank/DDBJ whole genome shotgun (WGS) entry which is preliminary data.</text>
</comment>
<dbReference type="EMBL" id="WSES01000009">
    <property type="protein sequence ID" value="MVW63710.1"/>
    <property type="molecule type" value="Genomic_DNA"/>
</dbReference>
<dbReference type="SUPFAM" id="SSF51735">
    <property type="entry name" value="NAD(P)-binding Rossmann-fold domains"/>
    <property type="match status" value="1"/>
</dbReference>
<dbReference type="AlphaFoldDB" id="A0A7X3KAT0"/>
<dbReference type="Gene3D" id="3.40.50.720">
    <property type="entry name" value="NAD(P)-binding Rossmann-like Domain"/>
    <property type="match status" value="1"/>
</dbReference>
<gene>
    <name evidence="3" type="ORF">GPY61_27660</name>
</gene>
<keyword evidence="4" id="KW-1185">Reference proteome</keyword>
<dbReference type="PANTHER" id="PTHR48079:SF6">
    <property type="entry name" value="NAD(P)-BINDING DOMAIN-CONTAINING PROTEIN-RELATED"/>
    <property type="match status" value="1"/>
</dbReference>
<accession>A0A7X3KAT0</accession>
<dbReference type="InterPro" id="IPR036291">
    <property type="entry name" value="NAD(P)-bd_dom_sf"/>
</dbReference>
<dbReference type="PANTHER" id="PTHR48079">
    <property type="entry name" value="PROTEIN YEEZ"/>
    <property type="match status" value="1"/>
</dbReference>
<dbReference type="Proteomes" id="UP000443353">
    <property type="component" value="Unassembled WGS sequence"/>
</dbReference>
<dbReference type="GO" id="GO:0005737">
    <property type="term" value="C:cytoplasm"/>
    <property type="evidence" value="ECO:0007669"/>
    <property type="project" value="TreeGrafter"/>
</dbReference>
<dbReference type="RefSeq" id="WP_056133284.1">
    <property type="nucleotide sequence ID" value="NZ_WSES01000009.1"/>
</dbReference>